<sequence length="132" mass="14444">MVDGEAWWLRDVADEPSDTQDEFSGSTPAPHEALVRAHINVSLSVPLAADEIVNIEHIAETGLRGRNPIVIASDESVLIGFSILDSSSPTLRLAKEYGRILIDLIDSDKIVEAEFRAFIPNHRSKFSAYASA</sequence>
<organism evidence="1 2">
    <name type="scientific">Nocardioides baekrokdamisoli</name>
    <dbReference type="NCBI Taxonomy" id="1804624"/>
    <lineage>
        <taxon>Bacteria</taxon>
        <taxon>Bacillati</taxon>
        <taxon>Actinomycetota</taxon>
        <taxon>Actinomycetes</taxon>
        <taxon>Propionibacteriales</taxon>
        <taxon>Nocardioidaceae</taxon>
        <taxon>Nocardioides</taxon>
    </lineage>
</organism>
<dbReference type="EMBL" id="AP019307">
    <property type="protein sequence ID" value="BBH15777.1"/>
    <property type="molecule type" value="Genomic_DNA"/>
</dbReference>
<keyword evidence="2" id="KW-1185">Reference proteome</keyword>
<evidence type="ECO:0000313" key="2">
    <source>
        <dbReference type="Proteomes" id="UP000271573"/>
    </source>
</evidence>
<dbReference type="AlphaFoldDB" id="A0A3G9IAK7"/>
<proteinExistence type="predicted"/>
<dbReference type="RefSeq" id="WP_125565676.1">
    <property type="nucleotide sequence ID" value="NZ_AP019307.1"/>
</dbReference>
<accession>A0A3G9IAK7</accession>
<gene>
    <name evidence="1" type="ORF">Back2_00640</name>
</gene>
<evidence type="ECO:0000313" key="1">
    <source>
        <dbReference type="EMBL" id="BBH15777.1"/>
    </source>
</evidence>
<dbReference type="Proteomes" id="UP000271573">
    <property type="component" value="Chromosome"/>
</dbReference>
<dbReference type="KEGG" id="nbe:Back2_00640"/>
<reference evidence="1 2" key="1">
    <citation type="submission" date="2018-11" db="EMBL/GenBank/DDBJ databases">
        <title>Complete genome sequence of Nocardioides baekrokdamisoli strain KCTC 39748.</title>
        <authorList>
            <person name="Kang S.W."/>
            <person name="Lee K.C."/>
            <person name="Kim K.K."/>
            <person name="Kim J.S."/>
            <person name="Kim D.S."/>
            <person name="Ko S.H."/>
            <person name="Yang S.H."/>
            <person name="Shin Y.K."/>
            <person name="Lee J.S."/>
        </authorList>
    </citation>
    <scope>NUCLEOTIDE SEQUENCE [LARGE SCALE GENOMIC DNA]</scope>
    <source>
        <strain evidence="1 2">KCTC 39748</strain>
    </source>
</reference>
<protein>
    <submittedName>
        <fullName evidence="1">Uncharacterized protein</fullName>
    </submittedName>
</protein>
<name>A0A3G9IAK7_9ACTN</name>